<proteinExistence type="predicted"/>
<dbReference type="EMBL" id="AP019307">
    <property type="protein sequence ID" value="BBH16880.1"/>
    <property type="molecule type" value="Genomic_DNA"/>
</dbReference>
<accession>A0A3G9ID31</accession>
<dbReference type="InterPro" id="IPR028037">
    <property type="entry name" value="Antitoxin_Rv0909/MT0933"/>
</dbReference>
<dbReference type="AlphaFoldDB" id="A0A3G9ID31"/>
<evidence type="ECO:0000313" key="2">
    <source>
        <dbReference type="Proteomes" id="UP000271573"/>
    </source>
</evidence>
<name>A0A3G9ID31_9ACTN</name>
<dbReference type="OrthoDB" id="4843846at2"/>
<dbReference type="KEGG" id="nbe:Back2_11670"/>
<dbReference type="RefSeq" id="WP_125567608.1">
    <property type="nucleotide sequence ID" value="NZ_AP019307.1"/>
</dbReference>
<protein>
    <submittedName>
        <fullName evidence="1">Uncharacterized protein</fullName>
    </submittedName>
</protein>
<sequence length="90" mass="9144">MSFLDKAKAAAEQAKTTALQAAEVAKTKATEAGSQALTAAQQAAAKVESAGVVEKAASFVDEKTKGKYADQIAKAQEQAKSAVSKVSKAS</sequence>
<evidence type="ECO:0000313" key="1">
    <source>
        <dbReference type="EMBL" id="BBH16880.1"/>
    </source>
</evidence>
<keyword evidence="2" id="KW-1185">Reference proteome</keyword>
<organism evidence="1 2">
    <name type="scientific">Nocardioides baekrokdamisoli</name>
    <dbReference type="NCBI Taxonomy" id="1804624"/>
    <lineage>
        <taxon>Bacteria</taxon>
        <taxon>Bacillati</taxon>
        <taxon>Actinomycetota</taxon>
        <taxon>Actinomycetes</taxon>
        <taxon>Propionibacteriales</taxon>
        <taxon>Nocardioidaceae</taxon>
        <taxon>Nocardioides</taxon>
    </lineage>
</organism>
<reference evidence="1 2" key="1">
    <citation type="submission" date="2018-11" db="EMBL/GenBank/DDBJ databases">
        <title>Complete genome sequence of Nocardioides baekrokdamisoli strain KCTC 39748.</title>
        <authorList>
            <person name="Kang S.W."/>
            <person name="Lee K.C."/>
            <person name="Kim K.K."/>
            <person name="Kim J.S."/>
            <person name="Kim D.S."/>
            <person name="Ko S.H."/>
            <person name="Yang S.H."/>
            <person name="Shin Y.K."/>
            <person name="Lee J.S."/>
        </authorList>
    </citation>
    <scope>NUCLEOTIDE SEQUENCE [LARGE SCALE GENOMIC DNA]</scope>
    <source>
        <strain evidence="1 2">KCTC 39748</strain>
    </source>
</reference>
<dbReference type="Proteomes" id="UP000271573">
    <property type="component" value="Chromosome"/>
</dbReference>
<gene>
    <name evidence="1" type="ORF">Back2_11670</name>
</gene>
<dbReference type="Pfam" id="PF14013">
    <property type="entry name" value="MT0933_antitox"/>
    <property type="match status" value="1"/>
</dbReference>